<dbReference type="EMBL" id="CP011114">
    <property type="protein sequence ID" value="AKG36108.1"/>
    <property type="molecule type" value="Genomic_DNA"/>
</dbReference>
<accession>A0A0F7FBK9</accession>
<dbReference type="Proteomes" id="UP000034189">
    <property type="component" value="Chromosome"/>
</dbReference>
<gene>
    <name evidence="1" type="ORF">VK70_17360</name>
</gene>
<protein>
    <submittedName>
        <fullName evidence="1">Uncharacterized protein</fullName>
    </submittedName>
</protein>
<evidence type="ECO:0000313" key="2">
    <source>
        <dbReference type="Proteomes" id="UP000034189"/>
    </source>
</evidence>
<reference evidence="1 2" key="1">
    <citation type="submission" date="2015-03" db="EMBL/GenBank/DDBJ databases">
        <authorList>
            <person name="Abdul Halim M."/>
        </authorList>
    </citation>
    <scope>NUCLEOTIDE SEQUENCE [LARGE SCALE GENOMIC DNA]</scope>
    <source>
        <strain evidence="1 2">ATCC 35681</strain>
    </source>
</reference>
<name>A0A0F7FBK9_PAEDU</name>
<evidence type="ECO:0000313" key="1">
    <source>
        <dbReference type="EMBL" id="AKG36108.1"/>
    </source>
</evidence>
<organism evidence="1 2">
    <name type="scientific">Paenibacillus durus ATCC 35681</name>
    <dbReference type="NCBI Taxonomy" id="1333534"/>
    <lineage>
        <taxon>Bacteria</taxon>
        <taxon>Bacillati</taxon>
        <taxon>Bacillota</taxon>
        <taxon>Bacilli</taxon>
        <taxon>Bacillales</taxon>
        <taxon>Paenibacillaceae</taxon>
        <taxon>Paenibacillus</taxon>
    </lineage>
</organism>
<sequence length="113" mass="13485">MVLSSFVTKSVKILSKERSAFAADAERTPFFKVCAFRQNRHFFVQKRTYIIQSRSFMDGFFYFLLGELFLKQQQQRFKDPPRQPIRCKGCYWGEWTGTKQFCSKQKCQKEKPS</sequence>
<dbReference type="PATRIC" id="fig|1333534.5.peg.3825"/>
<reference evidence="1 2" key="2">
    <citation type="journal article" date="2016" name="Genome Announc.">
        <title>Genome Sequence of a Gram-Positive Diazotroph, Paenibacillus durus Type Strain ATCC 35681.</title>
        <authorList>
            <person name="Halim M.A."/>
            <person name="Rahman A.Y."/>
            <person name="Sim K.S."/>
            <person name="Yam H.C."/>
            <person name="Rahim A.A."/>
            <person name="Ghazali A.H."/>
            <person name="Najimudin N."/>
        </authorList>
    </citation>
    <scope>NUCLEOTIDE SEQUENCE [LARGE SCALE GENOMIC DNA]</scope>
    <source>
        <strain evidence="1 2">ATCC 35681</strain>
    </source>
</reference>
<dbReference type="HOGENOM" id="CLU_2130957_0_0_9"/>
<proteinExistence type="predicted"/>
<dbReference type="AlphaFoldDB" id="A0A0F7FBK9"/>